<evidence type="ECO:0000256" key="1">
    <source>
        <dbReference type="ARBA" id="ARBA00022679"/>
    </source>
</evidence>
<proteinExistence type="predicted"/>
<dbReference type="InterPro" id="IPR029058">
    <property type="entry name" value="AB_hydrolase_fold"/>
</dbReference>
<dbReference type="RefSeq" id="XP_016624270.1">
    <property type="nucleotide sequence ID" value="XM_016758942.1"/>
</dbReference>
<gene>
    <name evidence="3" type="ORF">Z519_01185</name>
</gene>
<keyword evidence="4" id="KW-1185">Reference proteome</keyword>
<dbReference type="InterPro" id="IPR029063">
    <property type="entry name" value="SAM-dependent_MTases_sf"/>
</dbReference>
<dbReference type="VEuPathDB" id="FungiDB:Z519_01185"/>
<name>A0A0D2F5X8_CLAB1</name>
<dbReference type="GeneID" id="27694113"/>
<dbReference type="InterPro" id="IPR041068">
    <property type="entry name" value="HTH_51"/>
</dbReference>
<evidence type="ECO:0000259" key="2">
    <source>
        <dbReference type="Pfam" id="PF18558"/>
    </source>
</evidence>
<dbReference type="Proteomes" id="UP000053789">
    <property type="component" value="Unassembled WGS sequence"/>
</dbReference>
<dbReference type="Gene3D" id="3.40.50.150">
    <property type="entry name" value="Vaccinia Virus protein VP39"/>
    <property type="match status" value="1"/>
</dbReference>
<protein>
    <recommendedName>
        <fullName evidence="2">Methyltransferase fungal type helix-turn-helix domain-containing protein</fullName>
    </recommendedName>
</protein>
<dbReference type="GO" id="GO:0016740">
    <property type="term" value="F:transferase activity"/>
    <property type="evidence" value="ECO:0007669"/>
    <property type="project" value="UniProtKB-KW"/>
</dbReference>
<accession>A0A0D2F5X8</accession>
<feature type="domain" description="Methyltransferase fungal type helix-turn-helix" evidence="2">
    <location>
        <begin position="65"/>
        <end position="149"/>
    </location>
</feature>
<dbReference type="AlphaFoldDB" id="A0A0D2F5X8"/>
<organism evidence="3 4">
    <name type="scientific">Cladophialophora bantiana (strain ATCC 10958 / CBS 173.52 / CDC B-1940 / NIH 8579)</name>
    <name type="common">Xylohypha bantiana</name>
    <dbReference type="NCBI Taxonomy" id="1442370"/>
    <lineage>
        <taxon>Eukaryota</taxon>
        <taxon>Fungi</taxon>
        <taxon>Dikarya</taxon>
        <taxon>Ascomycota</taxon>
        <taxon>Pezizomycotina</taxon>
        <taxon>Eurotiomycetes</taxon>
        <taxon>Chaetothyriomycetidae</taxon>
        <taxon>Chaetothyriales</taxon>
        <taxon>Herpotrichiellaceae</taxon>
        <taxon>Cladophialophora</taxon>
    </lineage>
</organism>
<dbReference type="OrthoDB" id="4152721at2759"/>
<dbReference type="SUPFAM" id="SSF53474">
    <property type="entry name" value="alpha/beta-Hydrolases"/>
    <property type="match status" value="1"/>
</dbReference>
<keyword evidence="1" id="KW-0808">Transferase</keyword>
<sequence>MIAPSPRRIEPAIEADTPISRARFLPKPSKTLCSAVCAPHTEPPASDPYSPATSIHHAQQIFENSRYNYEAFAQETGCSGFWKQVYPLQSRLVLAYVVEGFENLGCSLSALKIGSVLLQVKHIARHKQLFQRLLRILRDGGLVVSDGNNLIRIETEIDKRSLGAVYENILVKYPQHTLEHKLLHVAGSQLAGCLRGACDASQLLVRNAENRELLTQVYTQGPMYLAITKLLAKFLIQVYYSSKADATVHILEIGGGGGAGGGAGTIKTIIGLLDFSKVSYTYTFADKSPSQVAEVKPQFQGKGSMKFMALIVDKPALAELLDKFHTVISIHGVHATRNLEQSLGTIRSMLREDGFLVLVELTQNMYWLDLVFGLLDDSSWWFHDDSGGRQRHIPTDGASEESRTLRIITGFVQHAENAKFVPGPSPRPKSRIETLVGGQVEDVLLYADVYLPDENEPDGKPRPIGPMNDVSDALGWARYKVPRLKFFKSSQVVPDGNRAVAIGWKNPIYPASAASSPNDPYDRYAGIKSKPWTSYYPSTSIGLTKMRVTLDDERWRFVLHMNWKAQTLPFLLEGLPPRKEGECLDPAPILAQPDPEKVAAVSPYRQILRGNYKSPTYLLHNADDDFIPWRQTQKTYEALRATGVPAGLQVIEGVEHLFDVFGPMSAEELEKGFETGMRVPLRARWYHLTDVEVQEQWSVGKSCLWSHKG</sequence>
<dbReference type="HOGENOM" id="CLU_413892_0_0_1"/>
<dbReference type="EMBL" id="KN846981">
    <property type="protein sequence ID" value="KIW97601.1"/>
    <property type="molecule type" value="Genomic_DNA"/>
</dbReference>
<evidence type="ECO:0000313" key="4">
    <source>
        <dbReference type="Proteomes" id="UP000053789"/>
    </source>
</evidence>
<evidence type="ECO:0000313" key="3">
    <source>
        <dbReference type="EMBL" id="KIW97601.1"/>
    </source>
</evidence>
<dbReference type="Gene3D" id="3.40.50.1820">
    <property type="entry name" value="alpha/beta hydrolase"/>
    <property type="match status" value="1"/>
</dbReference>
<dbReference type="Pfam" id="PF18558">
    <property type="entry name" value="HTH_51"/>
    <property type="match status" value="1"/>
</dbReference>
<dbReference type="SUPFAM" id="SSF53335">
    <property type="entry name" value="S-adenosyl-L-methionine-dependent methyltransferases"/>
    <property type="match status" value="1"/>
</dbReference>
<reference evidence="3" key="1">
    <citation type="submission" date="2015-01" db="EMBL/GenBank/DDBJ databases">
        <title>The Genome Sequence of Cladophialophora bantiana CBS 173.52.</title>
        <authorList>
            <consortium name="The Broad Institute Genomics Platform"/>
            <person name="Cuomo C."/>
            <person name="de Hoog S."/>
            <person name="Gorbushina A."/>
            <person name="Stielow B."/>
            <person name="Teixiera M."/>
            <person name="Abouelleil A."/>
            <person name="Chapman S.B."/>
            <person name="Priest M."/>
            <person name="Young S.K."/>
            <person name="Wortman J."/>
            <person name="Nusbaum C."/>
            <person name="Birren B."/>
        </authorList>
    </citation>
    <scope>NUCLEOTIDE SEQUENCE [LARGE SCALE GENOMIC DNA]</scope>
    <source>
        <strain evidence="3">CBS 173.52</strain>
    </source>
</reference>